<proteinExistence type="predicted"/>
<accession>A0A8H5AZV7</accession>
<dbReference type="OrthoDB" id="10663017at2759"/>
<comment type="caution">
    <text evidence="1">The sequence shown here is derived from an EMBL/GenBank/DDBJ whole genome shotgun (WGS) entry which is preliminary data.</text>
</comment>
<protein>
    <submittedName>
        <fullName evidence="1">Uncharacterized protein</fullName>
    </submittedName>
</protein>
<dbReference type="EMBL" id="JAACJK010000223">
    <property type="protein sequence ID" value="KAF5313696.1"/>
    <property type="molecule type" value="Genomic_DNA"/>
</dbReference>
<reference evidence="1 2" key="1">
    <citation type="journal article" date="2020" name="ISME J.">
        <title>Uncovering the hidden diversity of litter-decomposition mechanisms in mushroom-forming fungi.</title>
        <authorList>
            <person name="Floudas D."/>
            <person name="Bentzer J."/>
            <person name="Ahren D."/>
            <person name="Johansson T."/>
            <person name="Persson P."/>
            <person name="Tunlid A."/>
        </authorList>
    </citation>
    <scope>NUCLEOTIDE SEQUENCE [LARGE SCALE GENOMIC DNA]</scope>
    <source>
        <strain evidence="1 2">CBS 175.51</strain>
    </source>
</reference>
<sequence length="202" mass="22805">MMTTRRRRRLARTRAFVFDHDYTPDRQQPTRDDMEIYFGLITLDFDVAEGVHKLEFIECALPRGERLHHRVDLASRLLECPARFGRRDRRIRQHTTAFKISDDSGRASSRTTCGLMAVGRLGMFRRNAGCCWVSCCAVNAVGCVWDTGLVGPGTLERCVLRCASGACRNMYDVRAIKSGDIGLHSGLRGAFRTQRGVMVFAD</sequence>
<organism evidence="1 2">
    <name type="scientific">Ephemerocybe angulata</name>
    <dbReference type="NCBI Taxonomy" id="980116"/>
    <lineage>
        <taxon>Eukaryota</taxon>
        <taxon>Fungi</taxon>
        <taxon>Dikarya</taxon>
        <taxon>Basidiomycota</taxon>
        <taxon>Agaricomycotina</taxon>
        <taxon>Agaricomycetes</taxon>
        <taxon>Agaricomycetidae</taxon>
        <taxon>Agaricales</taxon>
        <taxon>Agaricineae</taxon>
        <taxon>Psathyrellaceae</taxon>
        <taxon>Ephemerocybe</taxon>
    </lineage>
</organism>
<name>A0A8H5AZV7_9AGAR</name>
<evidence type="ECO:0000313" key="1">
    <source>
        <dbReference type="EMBL" id="KAF5313696.1"/>
    </source>
</evidence>
<keyword evidence="2" id="KW-1185">Reference proteome</keyword>
<dbReference type="Proteomes" id="UP000541558">
    <property type="component" value="Unassembled WGS sequence"/>
</dbReference>
<dbReference type="AlphaFoldDB" id="A0A8H5AZV7"/>
<evidence type="ECO:0000313" key="2">
    <source>
        <dbReference type="Proteomes" id="UP000541558"/>
    </source>
</evidence>
<gene>
    <name evidence="1" type="ORF">D9611_010101</name>
</gene>